<organism evidence="4 5">
    <name type="scientific">Flavobacterium aurantiibacter</name>
    <dbReference type="NCBI Taxonomy" id="2023067"/>
    <lineage>
        <taxon>Bacteria</taxon>
        <taxon>Pseudomonadati</taxon>
        <taxon>Bacteroidota</taxon>
        <taxon>Flavobacteriia</taxon>
        <taxon>Flavobacteriales</taxon>
        <taxon>Flavobacteriaceae</taxon>
        <taxon>Flavobacterium</taxon>
    </lineage>
</organism>
<evidence type="ECO:0000313" key="5">
    <source>
        <dbReference type="Proteomes" id="UP000216035"/>
    </source>
</evidence>
<dbReference type="GO" id="GO:0003677">
    <property type="term" value="F:DNA binding"/>
    <property type="evidence" value="ECO:0007669"/>
    <property type="project" value="UniProtKB-UniRule"/>
</dbReference>
<dbReference type="InterPro" id="IPR050624">
    <property type="entry name" value="HTH-type_Tx_Regulator"/>
</dbReference>
<dbReference type="RefSeq" id="WP_094485136.1">
    <property type="nucleotide sequence ID" value="NZ_NOXX01000125.1"/>
</dbReference>
<dbReference type="EMBL" id="NOXX01000125">
    <property type="protein sequence ID" value="OYQ48486.1"/>
    <property type="molecule type" value="Genomic_DNA"/>
</dbReference>
<feature type="DNA-binding region" description="H-T-H motif" evidence="2">
    <location>
        <begin position="22"/>
        <end position="41"/>
    </location>
</feature>
<dbReference type="OrthoDB" id="881297at2"/>
<dbReference type="PANTHER" id="PTHR43479:SF11">
    <property type="entry name" value="ACREF_ENVCD OPERON REPRESSOR-RELATED"/>
    <property type="match status" value="1"/>
</dbReference>
<dbReference type="InterPro" id="IPR001647">
    <property type="entry name" value="HTH_TetR"/>
</dbReference>
<keyword evidence="1 2" id="KW-0238">DNA-binding</keyword>
<evidence type="ECO:0000256" key="2">
    <source>
        <dbReference type="PROSITE-ProRule" id="PRU00335"/>
    </source>
</evidence>
<dbReference type="PROSITE" id="PS50977">
    <property type="entry name" value="HTH_TETR_2"/>
    <property type="match status" value="1"/>
</dbReference>
<dbReference type="Proteomes" id="UP000216035">
    <property type="component" value="Unassembled WGS sequence"/>
</dbReference>
<accession>A0A256A434</accession>
<comment type="caution">
    <text evidence="4">The sequence shown here is derived from an EMBL/GenBank/DDBJ whole genome shotgun (WGS) entry which is preliminary data.</text>
</comment>
<protein>
    <submittedName>
        <fullName evidence="4">TetR family transcriptional regulator</fullName>
    </submittedName>
</protein>
<evidence type="ECO:0000259" key="3">
    <source>
        <dbReference type="PROSITE" id="PS50977"/>
    </source>
</evidence>
<dbReference type="SUPFAM" id="SSF46689">
    <property type="entry name" value="Homeodomain-like"/>
    <property type="match status" value="1"/>
</dbReference>
<name>A0A256A434_9FLAO</name>
<dbReference type="PRINTS" id="PR00455">
    <property type="entry name" value="HTHTETR"/>
</dbReference>
<gene>
    <name evidence="4" type="ORF">CHX27_02220</name>
</gene>
<feature type="domain" description="HTH tetR-type" evidence="3">
    <location>
        <begin position="1"/>
        <end position="59"/>
    </location>
</feature>
<proteinExistence type="predicted"/>
<reference evidence="4 5" key="1">
    <citation type="submission" date="2017-07" db="EMBL/GenBank/DDBJ databases">
        <title>Flavobacterium cyanobacteriorum sp. nov., isolated from cyanobacterial aggregates in a eutrophic lake.</title>
        <authorList>
            <person name="Cai H."/>
        </authorList>
    </citation>
    <scope>NUCLEOTIDE SEQUENCE [LARGE SCALE GENOMIC DNA]</scope>
    <source>
        <strain evidence="4 5">TH167</strain>
    </source>
</reference>
<dbReference type="Gene3D" id="1.10.357.10">
    <property type="entry name" value="Tetracycline Repressor, domain 2"/>
    <property type="match status" value="1"/>
</dbReference>
<evidence type="ECO:0000256" key="1">
    <source>
        <dbReference type="ARBA" id="ARBA00023125"/>
    </source>
</evidence>
<evidence type="ECO:0000313" key="4">
    <source>
        <dbReference type="EMBL" id="OYQ48486.1"/>
    </source>
</evidence>
<sequence length="198" mass="23483">MKDKIVERATELFFKMGFKSVTMDDIAADMSISKKTIYKYFSNKEDLVSDSVTLIHSKIMSMMHDVIAKDYNPIKENFEIRNMFKEMFHIAEASPVYQLRKFYPEIYQHILQVQFTQCKHFVQHNLEKGIERGYYRADINVTECIGFYYTLMFHINETSPLEKEAWQRELYILEYHTRAIGTPKGISELESYLSIPNI</sequence>
<keyword evidence="5" id="KW-1185">Reference proteome</keyword>
<dbReference type="InterPro" id="IPR009057">
    <property type="entry name" value="Homeodomain-like_sf"/>
</dbReference>
<dbReference type="AlphaFoldDB" id="A0A256A434"/>
<dbReference type="PANTHER" id="PTHR43479">
    <property type="entry name" value="ACREF/ENVCD OPERON REPRESSOR-RELATED"/>
    <property type="match status" value="1"/>
</dbReference>
<dbReference type="Pfam" id="PF00440">
    <property type="entry name" value="TetR_N"/>
    <property type="match status" value="1"/>
</dbReference>